<sequence length="98" mass="10794">MPFAVPRALPLSLLAAFVLAGCAEKGAEPLKKGEKPVDVASVVRQKMPASVKDRNQWADALAKTFESQKIALPRRTSARCWRLRSRSRCTSQTRQCPG</sequence>
<reference evidence="2 3" key="1">
    <citation type="submission" date="2019-03" db="EMBL/GenBank/DDBJ databases">
        <authorList>
            <consortium name="Pathogen Informatics"/>
        </authorList>
    </citation>
    <scope>NUCLEOTIDE SEQUENCE [LARGE SCALE GENOMIC DNA]</scope>
    <source>
        <strain evidence="2 3">NCTC12126</strain>
    </source>
</reference>
<protein>
    <submittedName>
        <fullName evidence="2">Protein YaiW</fullName>
    </submittedName>
</protein>
<gene>
    <name evidence="2" type="primary">yaiW_1</name>
    <name evidence="2" type="ORF">NCTC12126_02126</name>
</gene>
<name>A0A484XLQ9_9ENTR</name>
<dbReference type="Proteomes" id="UP000351155">
    <property type="component" value="Unassembled WGS sequence"/>
</dbReference>
<feature type="chain" id="PRO_5019737314" evidence="1">
    <location>
        <begin position="21"/>
        <end position="98"/>
    </location>
</feature>
<dbReference type="EMBL" id="CAADIW010000017">
    <property type="protein sequence ID" value="VFS24356.1"/>
    <property type="molecule type" value="Genomic_DNA"/>
</dbReference>
<accession>A0A484XLQ9</accession>
<evidence type="ECO:0000256" key="1">
    <source>
        <dbReference type="SAM" id="SignalP"/>
    </source>
</evidence>
<dbReference type="PROSITE" id="PS51257">
    <property type="entry name" value="PROKAR_LIPOPROTEIN"/>
    <property type="match status" value="1"/>
</dbReference>
<dbReference type="AlphaFoldDB" id="A0A484XLQ9"/>
<organism evidence="2 3">
    <name type="scientific">Enterobacter cancerogenus</name>
    <dbReference type="NCBI Taxonomy" id="69218"/>
    <lineage>
        <taxon>Bacteria</taxon>
        <taxon>Pseudomonadati</taxon>
        <taxon>Pseudomonadota</taxon>
        <taxon>Gammaproteobacteria</taxon>
        <taxon>Enterobacterales</taxon>
        <taxon>Enterobacteriaceae</taxon>
        <taxon>Enterobacter</taxon>
        <taxon>Enterobacter cloacae complex</taxon>
    </lineage>
</organism>
<keyword evidence="1" id="KW-0732">Signal</keyword>
<proteinExistence type="predicted"/>
<evidence type="ECO:0000313" key="3">
    <source>
        <dbReference type="Proteomes" id="UP000351155"/>
    </source>
</evidence>
<evidence type="ECO:0000313" key="2">
    <source>
        <dbReference type="EMBL" id="VFS24356.1"/>
    </source>
</evidence>
<feature type="signal peptide" evidence="1">
    <location>
        <begin position="1"/>
        <end position="20"/>
    </location>
</feature>